<evidence type="ECO:0000313" key="3">
    <source>
        <dbReference type="Proteomes" id="UP000012024"/>
    </source>
</evidence>
<dbReference type="PANTHER" id="PTHR37314:SF4">
    <property type="entry name" value="UPF0700 TRANSMEMBRANE PROTEIN YOAK"/>
    <property type="match status" value="1"/>
</dbReference>
<dbReference type="RefSeq" id="WP_007650759.1">
    <property type="nucleotide sequence ID" value="NZ_ANLA01000018.1"/>
</dbReference>
<dbReference type="OrthoDB" id="270162at2"/>
<keyword evidence="1 2" id="KW-0812">Transmembrane</keyword>
<dbReference type="PATRIC" id="fig|1137281.3.peg.2284"/>
<name>M7MHK7_9FLAO</name>
<gene>
    <name evidence="2" type="ORF">D778_00852</name>
</gene>
<protein>
    <submittedName>
        <fullName evidence="2">Putative transmembrane protein</fullName>
    </submittedName>
</protein>
<sequence length="258" mass="29291">MFRHQGKSRTLKHNIHLATILSFVAGLVNVTGFLSFKQLTTNVTGHFALFVNDVSHFEFWKGTIYFLYIFSFLFGSFTSAFLLEKFNETKKLNVFALPTLMESLILISIALLSHVTGLLNPDLVVCMLLFSMGLQNSYVTKISNAVVRTTHLTGLFTDLGIELSQLLFPITKLKRNSIKATIKLRVYIIGFFFLGGLAGGFFFSTMNLKLNTLLIGAAILLLSLFYDDFRFWYLTSKRRHVKKQHCQKGPPKQAKKIK</sequence>
<feature type="transmembrane region" description="Helical" evidence="1">
    <location>
        <begin position="210"/>
        <end position="229"/>
    </location>
</feature>
<organism evidence="2 3">
    <name type="scientific">Xanthomarina gelatinilytica</name>
    <dbReference type="NCBI Taxonomy" id="1137281"/>
    <lineage>
        <taxon>Bacteria</taxon>
        <taxon>Pseudomonadati</taxon>
        <taxon>Bacteroidota</taxon>
        <taxon>Flavobacteriia</taxon>
        <taxon>Flavobacteriales</taxon>
        <taxon>Flavobacteriaceae</taxon>
        <taxon>Xanthomarina</taxon>
    </lineage>
</organism>
<dbReference type="AlphaFoldDB" id="M7MHK7"/>
<feature type="transmembrane region" description="Helical" evidence="1">
    <location>
        <begin position="95"/>
        <end position="115"/>
    </location>
</feature>
<dbReference type="Pfam" id="PF06912">
    <property type="entry name" value="DUF1275"/>
    <property type="match status" value="1"/>
</dbReference>
<dbReference type="Proteomes" id="UP000012024">
    <property type="component" value="Unassembled WGS sequence"/>
</dbReference>
<feature type="transmembrane region" description="Helical" evidence="1">
    <location>
        <begin position="184"/>
        <end position="204"/>
    </location>
</feature>
<keyword evidence="3" id="KW-1185">Reference proteome</keyword>
<reference evidence="2 3" key="1">
    <citation type="submission" date="2012-12" db="EMBL/GenBank/DDBJ databases">
        <title>Genome assembly of Formosa sp. AK20.</title>
        <authorList>
            <person name="Kumar R."/>
            <person name="Khatri I."/>
            <person name="Vaidya B."/>
            <person name="Subramanian S."/>
            <person name="Pinnaka A."/>
        </authorList>
    </citation>
    <scope>NUCLEOTIDE SEQUENCE [LARGE SCALE GENOMIC DNA]</scope>
    <source>
        <strain evidence="2 3">AK20</strain>
    </source>
</reference>
<evidence type="ECO:0000256" key="1">
    <source>
        <dbReference type="SAM" id="Phobius"/>
    </source>
</evidence>
<feature type="transmembrane region" description="Helical" evidence="1">
    <location>
        <begin position="64"/>
        <end position="83"/>
    </location>
</feature>
<feature type="transmembrane region" description="Helical" evidence="1">
    <location>
        <begin position="15"/>
        <end position="36"/>
    </location>
</feature>
<dbReference type="eggNOG" id="COG3619">
    <property type="taxonomic scope" value="Bacteria"/>
</dbReference>
<feature type="transmembrane region" description="Helical" evidence="1">
    <location>
        <begin position="121"/>
        <end position="139"/>
    </location>
</feature>
<keyword evidence="1" id="KW-1133">Transmembrane helix</keyword>
<dbReference type="EMBL" id="ANLA01000018">
    <property type="protein sequence ID" value="EMQ94290.1"/>
    <property type="molecule type" value="Genomic_DNA"/>
</dbReference>
<keyword evidence="1" id="KW-0472">Membrane</keyword>
<dbReference type="InterPro" id="IPR010699">
    <property type="entry name" value="DUF1275"/>
</dbReference>
<accession>M7MHK7</accession>
<proteinExistence type="predicted"/>
<comment type="caution">
    <text evidence="2">The sequence shown here is derived from an EMBL/GenBank/DDBJ whole genome shotgun (WGS) entry which is preliminary data.</text>
</comment>
<dbReference type="PANTHER" id="PTHR37314">
    <property type="entry name" value="SLR0142 PROTEIN"/>
    <property type="match status" value="1"/>
</dbReference>
<evidence type="ECO:0000313" key="2">
    <source>
        <dbReference type="EMBL" id="EMQ94290.1"/>
    </source>
</evidence>
<dbReference type="GeneID" id="98642131"/>